<comment type="similarity">
    <text evidence="1 6">Belongs to the AAA ATPase family.</text>
</comment>
<organism evidence="10 11">
    <name type="scientific">Octopus sinensis</name>
    <name type="common">East Asian common octopus</name>
    <dbReference type="NCBI Taxonomy" id="2607531"/>
    <lineage>
        <taxon>Eukaryota</taxon>
        <taxon>Metazoa</taxon>
        <taxon>Spiralia</taxon>
        <taxon>Lophotrochozoa</taxon>
        <taxon>Mollusca</taxon>
        <taxon>Cephalopoda</taxon>
        <taxon>Coleoidea</taxon>
        <taxon>Octopodiformes</taxon>
        <taxon>Octopoda</taxon>
        <taxon>Incirrata</taxon>
        <taxon>Octopodidae</taxon>
        <taxon>Octopus</taxon>
    </lineage>
</organism>
<dbReference type="FunFam" id="3.40.50.300:FF:000166">
    <property type="entry name" value="vesicle-fusing ATPase isoform X1"/>
    <property type="match status" value="1"/>
</dbReference>
<dbReference type="Gene3D" id="1.10.8.60">
    <property type="match status" value="1"/>
</dbReference>
<dbReference type="Proteomes" id="UP000515154">
    <property type="component" value="Unplaced"/>
</dbReference>
<keyword evidence="7" id="KW-0460">Magnesium</keyword>
<protein>
    <recommendedName>
        <fullName evidence="7">Vesicle-fusing ATPase</fullName>
        <ecNumber evidence="7">3.6.4.6</ecNumber>
    </recommendedName>
</protein>
<dbReference type="RefSeq" id="XP_036355071.1">
    <property type="nucleotide sequence ID" value="XM_036499178.1"/>
</dbReference>
<keyword evidence="7" id="KW-0378">Hydrolase</keyword>
<dbReference type="GO" id="GO:0006891">
    <property type="term" value="P:intra-Golgi vesicle-mediated transport"/>
    <property type="evidence" value="ECO:0007669"/>
    <property type="project" value="TreeGrafter"/>
</dbReference>
<dbReference type="SUPFAM" id="SSF52540">
    <property type="entry name" value="P-loop containing nucleoside triphosphate hydrolases"/>
    <property type="match status" value="2"/>
</dbReference>
<evidence type="ECO:0000313" key="10">
    <source>
        <dbReference type="Proteomes" id="UP000515154"/>
    </source>
</evidence>
<reference evidence="11" key="1">
    <citation type="submission" date="2025-08" db="UniProtKB">
        <authorList>
            <consortium name="RefSeq"/>
        </authorList>
    </citation>
    <scope>IDENTIFICATION</scope>
</reference>
<feature type="domain" description="ATPase AAA-type core" evidence="8">
    <location>
        <begin position="7"/>
        <end position="122"/>
    </location>
</feature>
<dbReference type="PROSITE" id="PS00674">
    <property type="entry name" value="AAA"/>
    <property type="match status" value="1"/>
</dbReference>
<evidence type="ECO:0000256" key="5">
    <source>
        <dbReference type="ARBA" id="ARBA00022927"/>
    </source>
</evidence>
<proteinExistence type="inferred from homology"/>
<dbReference type="GO" id="GO:0016887">
    <property type="term" value="F:ATP hydrolysis activity"/>
    <property type="evidence" value="ECO:0007669"/>
    <property type="project" value="InterPro"/>
</dbReference>
<evidence type="ECO:0000313" key="11">
    <source>
        <dbReference type="RefSeq" id="XP_036355071.1"/>
    </source>
</evidence>
<comment type="catalytic activity">
    <reaction evidence="7">
        <text>ATP + H2O = ADP + phosphate + H(+)</text>
        <dbReference type="Rhea" id="RHEA:13065"/>
        <dbReference type="ChEBI" id="CHEBI:15377"/>
        <dbReference type="ChEBI" id="CHEBI:15378"/>
        <dbReference type="ChEBI" id="CHEBI:30616"/>
        <dbReference type="ChEBI" id="CHEBI:43474"/>
        <dbReference type="ChEBI" id="CHEBI:456216"/>
        <dbReference type="EC" id="3.6.4.6"/>
    </reaction>
</comment>
<feature type="domain" description="ATPase AAA-type core" evidence="8">
    <location>
        <begin position="262"/>
        <end position="335"/>
    </location>
</feature>
<evidence type="ECO:0000259" key="8">
    <source>
        <dbReference type="Pfam" id="PF00004"/>
    </source>
</evidence>
<keyword evidence="5 7" id="KW-0653">Protein transport</keyword>
<feature type="domain" description="AAA ATPase AAA+ lid" evidence="9">
    <location>
        <begin position="148"/>
        <end position="184"/>
    </location>
</feature>
<dbReference type="InterPro" id="IPR027417">
    <property type="entry name" value="P-loop_NTPase"/>
</dbReference>
<dbReference type="GO" id="GO:0005524">
    <property type="term" value="F:ATP binding"/>
    <property type="evidence" value="ECO:0007669"/>
    <property type="project" value="UniProtKB-UniRule"/>
</dbReference>
<keyword evidence="3 6" id="KW-0547">Nucleotide-binding</keyword>
<dbReference type="PANTHER" id="PTHR23078">
    <property type="entry name" value="VESICULAR-FUSION PROTEIN NSF"/>
    <property type="match status" value="1"/>
</dbReference>
<dbReference type="GO" id="GO:0005795">
    <property type="term" value="C:Golgi stack"/>
    <property type="evidence" value="ECO:0007669"/>
    <property type="project" value="TreeGrafter"/>
</dbReference>
<evidence type="ECO:0000256" key="3">
    <source>
        <dbReference type="ARBA" id="ARBA00022741"/>
    </source>
</evidence>
<keyword evidence="7" id="KW-0963">Cytoplasm</keyword>
<dbReference type="InterPro" id="IPR003959">
    <property type="entry name" value="ATPase_AAA_core"/>
</dbReference>
<keyword evidence="2 7" id="KW-0813">Transport</keyword>
<dbReference type="FunFam" id="3.40.50.300:FF:000154">
    <property type="entry name" value="Vesicle-fusing ATPase 1"/>
    <property type="match status" value="1"/>
</dbReference>
<dbReference type="InterPro" id="IPR041569">
    <property type="entry name" value="AAA_lid_3"/>
</dbReference>
<comment type="subcellular location">
    <subcellularLocation>
        <location evidence="7">Cytoplasm</location>
    </subcellularLocation>
</comment>
<dbReference type="GO" id="GO:0035494">
    <property type="term" value="P:SNARE complex disassembly"/>
    <property type="evidence" value="ECO:0007669"/>
    <property type="project" value="InterPro"/>
</dbReference>
<dbReference type="Pfam" id="PF00004">
    <property type="entry name" value="AAA"/>
    <property type="match status" value="2"/>
</dbReference>
<gene>
    <name evidence="11" type="primary">LOC115229352</name>
</gene>
<dbReference type="EC" id="3.6.4.6" evidence="7"/>
<keyword evidence="10" id="KW-1185">Reference proteome</keyword>
<dbReference type="PANTHER" id="PTHR23078:SF3">
    <property type="entry name" value="VESICLE-FUSING ATPASE"/>
    <property type="match status" value="1"/>
</dbReference>
<evidence type="ECO:0000256" key="1">
    <source>
        <dbReference type="ARBA" id="ARBA00006914"/>
    </source>
</evidence>
<dbReference type="InterPro" id="IPR003960">
    <property type="entry name" value="ATPase_AAA_CS"/>
</dbReference>
<keyword evidence="4 6" id="KW-0067">ATP-binding</keyword>
<dbReference type="Gene3D" id="3.40.50.300">
    <property type="entry name" value="P-loop containing nucleotide triphosphate hydrolases"/>
    <property type="match status" value="2"/>
</dbReference>
<dbReference type="GO" id="GO:0043001">
    <property type="term" value="P:Golgi to plasma membrane protein transport"/>
    <property type="evidence" value="ECO:0007669"/>
    <property type="project" value="TreeGrafter"/>
</dbReference>
<dbReference type="Pfam" id="PF17862">
    <property type="entry name" value="AAA_lid_3"/>
    <property type="match status" value="1"/>
</dbReference>
<dbReference type="GO" id="GO:0046872">
    <property type="term" value="F:metal ion binding"/>
    <property type="evidence" value="ECO:0007669"/>
    <property type="project" value="UniProtKB-UniRule"/>
</dbReference>
<evidence type="ECO:0000256" key="6">
    <source>
        <dbReference type="RuleBase" id="RU003651"/>
    </source>
</evidence>
<comment type="cofactor">
    <cofactor evidence="7">
        <name>Mg(2+)</name>
        <dbReference type="ChEBI" id="CHEBI:18420"/>
    </cofactor>
    <text evidence="7">Binds 1 Mg(2+) ion per subunit.</text>
</comment>
<dbReference type="InterPro" id="IPR039812">
    <property type="entry name" value="Vesicle-fus_ATPase"/>
</dbReference>
<dbReference type="KEGG" id="osn:115229352"/>
<keyword evidence="7" id="KW-0479">Metal-binding</keyword>
<evidence type="ECO:0000256" key="7">
    <source>
        <dbReference type="RuleBase" id="RU367045"/>
    </source>
</evidence>
<keyword evidence="7" id="KW-0931">ER-Golgi transport</keyword>
<comment type="function">
    <text evidence="7">Required for vesicle-mediated transport. Catalyzes the fusion of transport vesicles within the Golgi cisternae. Is also required for transport from the endoplasmic reticulum to the Golgi stack. Seems to function as a fusion protein required for the delivery of cargo proteins to all compartments of the Golgi stack independent of vesicle origin.</text>
</comment>
<evidence type="ECO:0000256" key="4">
    <source>
        <dbReference type="ARBA" id="ARBA00022840"/>
    </source>
</evidence>
<sequence length="366" mass="39765">MLNARAVKVINGPELLSKYVGESESNMRKIFAEAVAEQDKLGAESALHVVIFDEMDAICKERGSVSGSAGVMDSLVNQLLTVLDGVHQLNNILIVGMTNRKDLIDPALLRPSRLGVHIEIGLPDEEGRKEIFDIYLKGLRAKSKLSPDVLMGELVAKSENFTGAEIEGVVQSAITQAMSRNVHLTKTDSRAALDQLVVTMDDLRGAFLHLQPAFGSAESLCSRLIQHSIIHWNPQVDEIIKSGVMAASACVAQDTRGYTHWLILAGIPGAGTTALASQIALSAGFKFTRVITSSRMAGNSEGWKCNYINKTFEDARRCALSCIIIDQVESIIEYISNGLRFSNPILQMIMSKATEIPEKVSVVGEL</sequence>
<dbReference type="AlphaFoldDB" id="A0A7E6EHJ4"/>
<accession>A0A7E6EHJ4</accession>
<evidence type="ECO:0000259" key="9">
    <source>
        <dbReference type="Pfam" id="PF17862"/>
    </source>
</evidence>
<evidence type="ECO:0000256" key="2">
    <source>
        <dbReference type="ARBA" id="ARBA00022448"/>
    </source>
</evidence>
<name>A0A7E6EHJ4_9MOLL</name>